<comment type="similarity">
    <text evidence="2 15">Belongs to the DNA polymerase type-Y family.</text>
</comment>
<dbReference type="PROSITE" id="PS50173">
    <property type="entry name" value="UMUC"/>
    <property type="match status" value="1"/>
</dbReference>
<evidence type="ECO:0000256" key="4">
    <source>
        <dbReference type="ARBA" id="ARBA00022490"/>
    </source>
</evidence>
<evidence type="ECO:0000256" key="8">
    <source>
        <dbReference type="ARBA" id="ARBA00022723"/>
    </source>
</evidence>
<sequence>MTSLANRRFISHLDLDTFFVSVARLDNSALAGKPVIVGSLSDRGIVASCSYETRSYGVHSAMPMKIAMRLCPEAAIVRGDFDRYSRLSRDVTDIIKEEVPLYEKAGIDEFYADLTGMDRYFGCSQFMNELKQKITRETGLPITYALASNKLISKVAASENKPNGQTEIEFGAEKGYLAPLVIRKLPGIGEQTSSLLRQMGVNTIKTLSEIPLPMLQTRFGKPGVEMHRRAQGIDESPVVPYSEQKSIGTEETFENDTIDINLLYRHLVRMTEQVAFQLRQQKKLCGCITIKLRYSDFNTETKQAVVGYTSSDDVLLETAKELFKKIYDRRLLVRLLGVRLSHLVQGQYQIDLFSDTVENIRLYQALDHIRSRFGEDAVHRSVAQELNAVERNYYAPKL</sequence>
<evidence type="ECO:0000259" key="16">
    <source>
        <dbReference type="PROSITE" id="PS50173"/>
    </source>
</evidence>
<dbReference type="GO" id="GO:0003887">
    <property type="term" value="F:DNA-directed DNA polymerase activity"/>
    <property type="evidence" value="ECO:0007669"/>
    <property type="project" value="UniProtKB-EC"/>
</dbReference>
<dbReference type="InterPro" id="IPR053848">
    <property type="entry name" value="IMS_HHH_1"/>
</dbReference>
<dbReference type="InterPro" id="IPR043502">
    <property type="entry name" value="DNA/RNA_pol_sf"/>
</dbReference>
<evidence type="ECO:0000256" key="2">
    <source>
        <dbReference type="ARBA" id="ARBA00010945"/>
    </source>
</evidence>
<evidence type="ECO:0000256" key="6">
    <source>
        <dbReference type="ARBA" id="ARBA00022695"/>
    </source>
</evidence>
<dbReference type="SUPFAM" id="SSF56672">
    <property type="entry name" value="DNA/RNA polymerases"/>
    <property type="match status" value="1"/>
</dbReference>
<evidence type="ECO:0000256" key="12">
    <source>
        <dbReference type="ARBA" id="ARBA00023125"/>
    </source>
</evidence>
<comment type="catalytic activity">
    <reaction evidence="14 15">
        <text>DNA(n) + a 2'-deoxyribonucleoside 5'-triphosphate = DNA(n+1) + diphosphate</text>
        <dbReference type="Rhea" id="RHEA:22508"/>
        <dbReference type="Rhea" id="RHEA-COMP:17339"/>
        <dbReference type="Rhea" id="RHEA-COMP:17340"/>
        <dbReference type="ChEBI" id="CHEBI:33019"/>
        <dbReference type="ChEBI" id="CHEBI:61560"/>
        <dbReference type="ChEBI" id="CHEBI:173112"/>
        <dbReference type="EC" id="2.7.7.7"/>
    </reaction>
</comment>
<comment type="subunit">
    <text evidence="15">Monomer.</text>
</comment>
<dbReference type="PANTHER" id="PTHR11076:SF33">
    <property type="entry name" value="DNA POLYMERASE KAPPA"/>
    <property type="match status" value="1"/>
</dbReference>
<keyword evidence="6 15" id="KW-0548">Nucleotidyltransferase</keyword>
<gene>
    <name evidence="15 17" type="primary">dinB</name>
    <name evidence="17" type="ORF">ACFFGT_03410</name>
</gene>
<keyword evidence="18" id="KW-1185">Reference proteome</keyword>
<comment type="function">
    <text evidence="15">Poorly processive, error-prone DNA polymerase involved in untargeted mutagenesis. Copies undamaged DNA at stalled replication forks, which arise in vivo from mismatched or misaligned primer ends. These misaligned primers can be extended by PolIV. Exhibits no 3'-5' exonuclease (proofreading) activity. May be involved in translesional synthesis, in conjunction with the beta clamp from PolIII.</text>
</comment>
<evidence type="ECO:0000256" key="9">
    <source>
        <dbReference type="ARBA" id="ARBA00022763"/>
    </source>
</evidence>
<dbReference type="CDD" id="cd03586">
    <property type="entry name" value="PolY_Pol_IV_kappa"/>
    <property type="match status" value="1"/>
</dbReference>
<evidence type="ECO:0000256" key="1">
    <source>
        <dbReference type="ARBA" id="ARBA00004496"/>
    </source>
</evidence>
<protein>
    <recommendedName>
        <fullName evidence="15">DNA polymerase IV</fullName>
        <shortName evidence="15">Pol IV</shortName>
        <ecNumber evidence="15">2.7.7.7</ecNumber>
    </recommendedName>
</protein>
<dbReference type="HAMAP" id="MF_01113">
    <property type="entry name" value="DNApol_IV"/>
    <property type="match status" value="1"/>
</dbReference>
<keyword evidence="8 15" id="KW-0479">Metal-binding</keyword>
<comment type="cofactor">
    <cofactor evidence="15">
        <name>Mg(2+)</name>
        <dbReference type="ChEBI" id="CHEBI:18420"/>
    </cofactor>
    <text evidence="15">Binds 2 magnesium ions per subunit.</text>
</comment>
<dbReference type="InterPro" id="IPR022880">
    <property type="entry name" value="DNApol_IV"/>
</dbReference>
<feature type="domain" description="UmuC" evidence="16">
    <location>
        <begin position="10"/>
        <end position="189"/>
    </location>
</feature>
<dbReference type="InterPro" id="IPR001126">
    <property type="entry name" value="UmuC"/>
</dbReference>
<evidence type="ECO:0000256" key="10">
    <source>
        <dbReference type="ARBA" id="ARBA00022842"/>
    </source>
</evidence>
<name>A0ABV6L1V6_9SPHI</name>
<dbReference type="Pfam" id="PF11799">
    <property type="entry name" value="IMS_C"/>
    <property type="match status" value="1"/>
</dbReference>
<keyword evidence="12 15" id="KW-0238">DNA-binding</keyword>
<evidence type="ECO:0000313" key="17">
    <source>
        <dbReference type="EMBL" id="MFC0513227.1"/>
    </source>
</evidence>
<dbReference type="Gene3D" id="3.40.1170.60">
    <property type="match status" value="1"/>
</dbReference>
<proteinExistence type="inferred from homology"/>
<dbReference type="InterPro" id="IPR050116">
    <property type="entry name" value="DNA_polymerase-Y"/>
</dbReference>
<evidence type="ECO:0000256" key="13">
    <source>
        <dbReference type="ARBA" id="ARBA00023204"/>
    </source>
</evidence>
<keyword evidence="3 15" id="KW-0515">Mutator protein</keyword>
<feature type="active site" evidence="15">
    <location>
        <position position="109"/>
    </location>
</feature>
<dbReference type="Gene3D" id="1.10.150.20">
    <property type="entry name" value="5' to 3' exonuclease, C-terminal subdomain"/>
    <property type="match status" value="1"/>
</dbReference>
<feature type="binding site" evidence="15">
    <location>
        <position position="14"/>
    </location>
    <ligand>
        <name>Mg(2+)</name>
        <dbReference type="ChEBI" id="CHEBI:18420"/>
    </ligand>
</feature>
<organism evidence="17 18">
    <name type="scientific">Mucilaginibacter angelicae</name>
    <dbReference type="NCBI Taxonomy" id="869718"/>
    <lineage>
        <taxon>Bacteria</taxon>
        <taxon>Pseudomonadati</taxon>
        <taxon>Bacteroidota</taxon>
        <taxon>Sphingobacteriia</taxon>
        <taxon>Sphingobacteriales</taxon>
        <taxon>Sphingobacteriaceae</taxon>
        <taxon>Mucilaginibacter</taxon>
    </lineage>
</organism>
<dbReference type="InterPro" id="IPR043128">
    <property type="entry name" value="Rev_trsase/Diguanyl_cyclase"/>
</dbReference>
<reference evidence="17 18" key="1">
    <citation type="submission" date="2024-09" db="EMBL/GenBank/DDBJ databases">
        <authorList>
            <person name="Sun Q."/>
            <person name="Mori K."/>
        </authorList>
    </citation>
    <scope>NUCLEOTIDE SEQUENCE [LARGE SCALE GENOMIC DNA]</scope>
    <source>
        <strain evidence="17 18">NCAIM B.02415</strain>
    </source>
</reference>
<dbReference type="Pfam" id="PF00817">
    <property type="entry name" value="IMS"/>
    <property type="match status" value="1"/>
</dbReference>
<dbReference type="SUPFAM" id="SSF100879">
    <property type="entry name" value="Lesion bypass DNA polymerase (Y-family), little finger domain"/>
    <property type="match status" value="1"/>
</dbReference>
<dbReference type="RefSeq" id="WP_377021100.1">
    <property type="nucleotide sequence ID" value="NZ_JBHLTS010000004.1"/>
</dbReference>
<keyword evidence="5 15" id="KW-0808">Transferase</keyword>
<feature type="site" description="Substrate discrimination" evidence="15">
    <location>
        <position position="19"/>
    </location>
</feature>
<dbReference type="Pfam" id="PF21999">
    <property type="entry name" value="IMS_HHH_1"/>
    <property type="match status" value="1"/>
</dbReference>
<feature type="binding site" evidence="15">
    <location>
        <position position="108"/>
    </location>
    <ligand>
        <name>Mg(2+)</name>
        <dbReference type="ChEBI" id="CHEBI:18420"/>
    </ligand>
</feature>
<evidence type="ECO:0000256" key="3">
    <source>
        <dbReference type="ARBA" id="ARBA00022457"/>
    </source>
</evidence>
<dbReference type="EC" id="2.7.7.7" evidence="15"/>
<evidence type="ECO:0000256" key="5">
    <source>
        <dbReference type="ARBA" id="ARBA00022679"/>
    </source>
</evidence>
<keyword evidence="7 15" id="KW-0235">DNA replication</keyword>
<comment type="caution">
    <text evidence="17">The sequence shown here is derived from an EMBL/GenBank/DDBJ whole genome shotgun (WGS) entry which is preliminary data.</text>
</comment>
<keyword evidence="4 15" id="KW-0963">Cytoplasm</keyword>
<evidence type="ECO:0000256" key="7">
    <source>
        <dbReference type="ARBA" id="ARBA00022705"/>
    </source>
</evidence>
<evidence type="ECO:0000256" key="11">
    <source>
        <dbReference type="ARBA" id="ARBA00022932"/>
    </source>
</evidence>
<dbReference type="PANTHER" id="PTHR11076">
    <property type="entry name" value="DNA REPAIR POLYMERASE UMUC / TRANSFERASE FAMILY MEMBER"/>
    <property type="match status" value="1"/>
</dbReference>
<dbReference type="Gene3D" id="3.30.70.270">
    <property type="match status" value="1"/>
</dbReference>
<keyword evidence="11 15" id="KW-0239">DNA-directed DNA polymerase</keyword>
<evidence type="ECO:0000313" key="18">
    <source>
        <dbReference type="Proteomes" id="UP001589828"/>
    </source>
</evidence>
<evidence type="ECO:0000256" key="14">
    <source>
        <dbReference type="ARBA" id="ARBA00049244"/>
    </source>
</evidence>
<dbReference type="InterPro" id="IPR036775">
    <property type="entry name" value="DNA_pol_Y-fam_lit_finger_sf"/>
</dbReference>
<dbReference type="NCBIfam" id="NF002677">
    <property type="entry name" value="PRK02406.1"/>
    <property type="match status" value="1"/>
</dbReference>
<keyword evidence="9 15" id="KW-0227">DNA damage</keyword>
<dbReference type="EMBL" id="JBHLTS010000004">
    <property type="protein sequence ID" value="MFC0513227.1"/>
    <property type="molecule type" value="Genomic_DNA"/>
</dbReference>
<keyword evidence="13 15" id="KW-0234">DNA repair</keyword>
<comment type="subcellular location">
    <subcellularLocation>
        <location evidence="1 15">Cytoplasm</location>
    </subcellularLocation>
</comment>
<accession>A0ABV6L1V6</accession>
<evidence type="ECO:0000256" key="15">
    <source>
        <dbReference type="HAMAP-Rule" id="MF_01113"/>
    </source>
</evidence>
<dbReference type="Gene3D" id="3.30.1490.100">
    <property type="entry name" value="DNA polymerase, Y-family, little finger domain"/>
    <property type="match status" value="1"/>
</dbReference>
<dbReference type="InterPro" id="IPR017961">
    <property type="entry name" value="DNA_pol_Y-fam_little_finger"/>
</dbReference>
<keyword evidence="10 15" id="KW-0460">Magnesium</keyword>
<dbReference type="Proteomes" id="UP001589828">
    <property type="component" value="Unassembled WGS sequence"/>
</dbReference>